<reference evidence="2 3" key="1">
    <citation type="submission" date="2023-04" db="EMBL/GenBank/DDBJ databases">
        <title>Genome of Basidiobolus ranarum AG-B5.</title>
        <authorList>
            <person name="Stajich J.E."/>
            <person name="Carter-House D."/>
            <person name="Gryganskyi A."/>
        </authorList>
    </citation>
    <scope>NUCLEOTIDE SEQUENCE [LARGE SCALE GENOMIC DNA]</scope>
    <source>
        <strain evidence="2 3">AG-B5</strain>
    </source>
</reference>
<dbReference type="PANTHER" id="PTHR43691">
    <property type="entry name" value="URIDINE PHOSPHORYLASE"/>
    <property type="match status" value="1"/>
</dbReference>
<accession>A0ABR2VX26</accession>
<protein>
    <recommendedName>
        <fullName evidence="1">Nucleoside phosphorylase domain-containing protein</fullName>
    </recommendedName>
</protein>
<comment type="caution">
    <text evidence="2">The sequence shown here is derived from an EMBL/GenBank/DDBJ whole genome shotgun (WGS) entry which is preliminary data.</text>
</comment>
<dbReference type="Pfam" id="PF01048">
    <property type="entry name" value="PNP_UDP_1"/>
    <property type="match status" value="1"/>
</dbReference>
<dbReference type="InterPro" id="IPR035994">
    <property type="entry name" value="Nucleoside_phosphorylase_sf"/>
</dbReference>
<dbReference type="PANTHER" id="PTHR43691:SF14">
    <property type="entry name" value="URIDINE PHOSPHORYLASE"/>
    <property type="match status" value="1"/>
</dbReference>
<proteinExistence type="predicted"/>
<evidence type="ECO:0000313" key="3">
    <source>
        <dbReference type="Proteomes" id="UP001479436"/>
    </source>
</evidence>
<dbReference type="EMBL" id="JASJQH010007462">
    <property type="protein sequence ID" value="KAK9708722.1"/>
    <property type="molecule type" value="Genomic_DNA"/>
</dbReference>
<sequence>MVFANANFPTSLDGRTYHVELKRGEAANRMITVGDPARAKRLTQFLDSEYPVFEMSSHRGFYTATGRYKGIPVSIVAIGMGIPMMDFFVREVRAVVDGPMCIIRLGSCGSLNGAKPGEFMVPTSSVALTRNYNYFAPNSKVQKPYDISMEFPADETLSNLLTQELTQVFGEEKVHNGVNITADSFYSSQGRVDENFVDAKENLFQVIREELPTAVSLEMETFMLYHLAHCTTSAPLTEKKNNQSIHCGASMMVFADRVTNQFIDHTIVPDLEEKAGRAVFESLIKWSPDEALHEDQGSVWELKK</sequence>
<dbReference type="Proteomes" id="UP001479436">
    <property type="component" value="Unassembled WGS sequence"/>
</dbReference>
<keyword evidence="3" id="KW-1185">Reference proteome</keyword>
<evidence type="ECO:0000259" key="1">
    <source>
        <dbReference type="Pfam" id="PF01048"/>
    </source>
</evidence>
<gene>
    <name evidence="2" type="ORF">K7432_009467</name>
</gene>
<dbReference type="CDD" id="cd17769">
    <property type="entry name" value="NP_TgUP-like"/>
    <property type="match status" value="1"/>
</dbReference>
<dbReference type="Gene3D" id="3.40.50.1580">
    <property type="entry name" value="Nucleoside phosphorylase domain"/>
    <property type="match status" value="1"/>
</dbReference>
<dbReference type="InterPro" id="IPR000845">
    <property type="entry name" value="Nucleoside_phosphorylase_d"/>
</dbReference>
<dbReference type="SUPFAM" id="SSF53167">
    <property type="entry name" value="Purine and uridine phosphorylases"/>
    <property type="match status" value="1"/>
</dbReference>
<organism evidence="2 3">
    <name type="scientific">Basidiobolus ranarum</name>
    <dbReference type="NCBI Taxonomy" id="34480"/>
    <lineage>
        <taxon>Eukaryota</taxon>
        <taxon>Fungi</taxon>
        <taxon>Fungi incertae sedis</taxon>
        <taxon>Zoopagomycota</taxon>
        <taxon>Entomophthoromycotina</taxon>
        <taxon>Basidiobolomycetes</taxon>
        <taxon>Basidiobolales</taxon>
        <taxon>Basidiobolaceae</taxon>
        <taxon>Basidiobolus</taxon>
    </lineage>
</organism>
<feature type="domain" description="Nucleoside phosphorylase" evidence="1">
    <location>
        <begin position="29"/>
        <end position="230"/>
    </location>
</feature>
<evidence type="ECO:0000313" key="2">
    <source>
        <dbReference type="EMBL" id="KAK9708722.1"/>
    </source>
</evidence>
<name>A0ABR2VX26_9FUNG</name>